<accession>A0ABM8BGC4</accession>
<evidence type="ECO:0000313" key="1">
    <source>
        <dbReference type="EMBL" id="BDR60316.1"/>
    </source>
</evidence>
<dbReference type="EMBL" id="AP026803">
    <property type="protein sequence ID" value="BDR60316.1"/>
    <property type="molecule type" value="Genomic_DNA"/>
</dbReference>
<sequence>MAESMTALMIAVIAVSLLALVVGESRATERQVELKTDRTYAWHIMIKNDLSEIKVHDHVYQLRGTKCIYDTTEKETYCVKK</sequence>
<reference evidence="1 2" key="1">
    <citation type="journal article" date="2023" name="Microbiol. Spectr.">
        <title>Symbiosis of Carpenter Bees with Uncharacterized Lactic Acid Bacteria Showing NAD Auxotrophy.</title>
        <authorList>
            <person name="Kawasaki S."/>
            <person name="Ozawa K."/>
            <person name="Mori T."/>
            <person name="Yamamoto A."/>
            <person name="Ito M."/>
            <person name="Ohkuma M."/>
            <person name="Sakamoto M."/>
            <person name="Matsutani M."/>
        </authorList>
    </citation>
    <scope>NUCLEOTIDE SEQUENCE [LARGE SCALE GENOMIC DNA]</scope>
    <source>
        <strain evidence="1 2">Kim32-2</strain>
    </source>
</reference>
<protein>
    <submittedName>
        <fullName evidence="1">Uncharacterized protein</fullName>
    </submittedName>
</protein>
<proteinExistence type="predicted"/>
<gene>
    <name evidence="1" type="ORF">KIM322_05770</name>
</gene>
<dbReference type="Proteomes" id="UP001321741">
    <property type="component" value="Chromosome"/>
</dbReference>
<organism evidence="1 2">
    <name type="scientific">Lactobacillus xylocopicola</name>
    <dbReference type="NCBI Taxonomy" id="2976676"/>
    <lineage>
        <taxon>Bacteria</taxon>
        <taxon>Bacillati</taxon>
        <taxon>Bacillota</taxon>
        <taxon>Bacilli</taxon>
        <taxon>Lactobacillales</taxon>
        <taxon>Lactobacillaceae</taxon>
        <taxon>Lactobacillus</taxon>
    </lineage>
</organism>
<evidence type="ECO:0000313" key="2">
    <source>
        <dbReference type="Proteomes" id="UP001321741"/>
    </source>
</evidence>
<name>A0ABM8BGC4_9LACO</name>
<keyword evidence="2" id="KW-1185">Reference proteome</keyword>